<evidence type="ECO:0000313" key="1">
    <source>
        <dbReference type="EMBL" id="SDC37853.1"/>
    </source>
</evidence>
<organism evidence="1 2">
    <name type="scientific">Terribacillus halophilus</name>
    <dbReference type="NCBI Taxonomy" id="361279"/>
    <lineage>
        <taxon>Bacteria</taxon>
        <taxon>Bacillati</taxon>
        <taxon>Bacillota</taxon>
        <taxon>Bacilli</taxon>
        <taxon>Bacillales</taxon>
        <taxon>Bacillaceae</taxon>
        <taxon>Terribacillus</taxon>
    </lineage>
</organism>
<protein>
    <submittedName>
        <fullName evidence="1">Immunity protein 8</fullName>
    </submittedName>
</protein>
<gene>
    <name evidence="1" type="ORF">SAMN05421663_102244</name>
</gene>
<accession>A0A1G6L407</accession>
<reference evidence="2" key="1">
    <citation type="submission" date="2016-10" db="EMBL/GenBank/DDBJ databases">
        <authorList>
            <person name="Varghese N."/>
            <person name="Submissions S."/>
        </authorList>
    </citation>
    <scope>NUCLEOTIDE SEQUENCE [LARGE SCALE GENOMIC DNA]</scope>
    <source>
        <strain evidence="2">DSM 21620</strain>
    </source>
</reference>
<dbReference type="Proteomes" id="UP000198666">
    <property type="component" value="Unassembled WGS sequence"/>
</dbReference>
<dbReference type="STRING" id="361279.SAMN05421663_102244"/>
<dbReference type="OrthoDB" id="2923655at2"/>
<dbReference type="EMBL" id="FMZB01000002">
    <property type="protein sequence ID" value="SDC37853.1"/>
    <property type="molecule type" value="Genomic_DNA"/>
</dbReference>
<evidence type="ECO:0000313" key="2">
    <source>
        <dbReference type="Proteomes" id="UP000198666"/>
    </source>
</evidence>
<dbReference type="AlphaFoldDB" id="A0A1G6L407"/>
<proteinExistence type="predicted"/>
<sequence length="108" mass="12639">MLEIKSIVKDIEDWGEDADDFIVSFEIDVGEQDIPAASDMLTFSVISPKRLSKVLDKVDIEIGHGYLLMKDFNIRNMQLYLENIMNKCKDEDYDIYLNNLARYFKLHD</sequence>
<dbReference type="Pfam" id="PF15586">
    <property type="entry name" value="Imm8"/>
    <property type="match status" value="1"/>
</dbReference>
<name>A0A1G6L407_9BACI</name>
<dbReference type="InterPro" id="IPR028964">
    <property type="entry name" value="Imm8"/>
</dbReference>
<dbReference type="RefSeq" id="WP_093726088.1">
    <property type="nucleotide sequence ID" value="NZ_FMZB01000002.1"/>
</dbReference>
<keyword evidence="2" id="KW-1185">Reference proteome</keyword>